<organism evidence="2 3">
    <name type="scientific">Tritrichomonas foetus</name>
    <dbReference type="NCBI Taxonomy" id="1144522"/>
    <lineage>
        <taxon>Eukaryota</taxon>
        <taxon>Metamonada</taxon>
        <taxon>Parabasalia</taxon>
        <taxon>Tritrichomonadida</taxon>
        <taxon>Tritrichomonadidae</taxon>
        <taxon>Tritrichomonas</taxon>
    </lineage>
</organism>
<feature type="transmembrane region" description="Helical" evidence="1">
    <location>
        <begin position="20"/>
        <end position="46"/>
    </location>
</feature>
<keyword evidence="3" id="KW-1185">Reference proteome</keyword>
<evidence type="ECO:0000313" key="2">
    <source>
        <dbReference type="EMBL" id="OHT16195.1"/>
    </source>
</evidence>
<keyword evidence="1" id="KW-1133">Transmembrane helix</keyword>
<dbReference type="GeneID" id="94831900"/>
<protein>
    <submittedName>
        <fullName evidence="2">Uncharacterized protein</fullName>
    </submittedName>
</protein>
<dbReference type="RefSeq" id="XP_068369331.1">
    <property type="nucleotide sequence ID" value="XM_068497196.1"/>
</dbReference>
<dbReference type="Proteomes" id="UP000179807">
    <property type="component" value="Unassembled WGS sequence"/>
</dbReference>
<proteinExistence type="predicted"/>
<sequence>MKKTIPFGLFSDLNFGIIWFLFELYVFTCKASIFIYLFAFFIYLIFVADNSQLGENDAIGSSHEIMSKNCSHQEKLLFFDSNNSIKSQVITFMVPLAKFMIAICEIPILFIILIRFSLEKSYKIHILGERTRFMKVISNMINNLSISYNKKIIIIMVLLEITKMMYILIFLMI</sequence>
<comment type="caution">
    <text evidence="2">The sequence shown here is derived from an EMBL/GenBank/DDBJ whole genome shotgun (WGS) entry which is preliminary data.</text>
</comment>
<keyword evidence="1" id="KW-0472">Membrane</keyword>
<feature type="transmembrane region" description="Helical" evidence="1">
    <location>
        <begin position="152"/>
        <end position="172"/>
    </location>
</feature>
<dbReference type="VEuPathDB" id="TrichDB:TRFO_13349"/>
<feature type="transmembrane region" description="Helical" evidence="1">
    <location>
        <begin position="89"/>
        <end position="114"/>
    </location>
</feature>
<accession>A0A1J4KY64</accession>
<dbReference type="EMBL" id="MLAK01000134">
    <property type="protein sequence ID" value="OHT16195.1"/>
    <property type="molecule type" value="Genomic_DNA"/>
</dbReference>
<evidence type="ECO:0000256" key="1">
    <source>
        <dbReference type="SAM" id="Phobius"/>
    </source>
</evidence>
<keyword evidence="1" id="KW-0812">Transmembrane</keyword>
<gene>
    <name evidence="2" type="ORF">TRFO_13349</name>
</gene>
<evidence type="ECO:0000313" key="3">
    <source>
        <dbReference type="Proteomes" id="UP000179807"/>
    </source>
</evidence>
<reference evidence="2" key="1">
    <citation type="submission" date="2016-10" db="EMBL/GenBank/DDBJ databases">
        <authorList>
            <person name="Benchimol M."/>
            <person name="Almeida L.G."/>
            <person name="Vasconcelos A.T."/>
            <person name="Perreira-Neves A."/>
            <person name="Rosa I.A."/>
            <person name="Tasca T."/>
            <person name="Bogo M.R."/>
            <person name="de Souza W."/>
        </authorList>
    </citation>
    <scope>NUCLEOTIDE SEQUENCE [LARGE SCALE GENOMIC DNA]</scope>
    <source>
        <strain evidence="2">K</strain>
    </source>
</reference>
<dbReference type="AlphaFoldDB" id="A0A1J4KY64"/>
<name>A0A1J4KY64_9EUKA</name>